<dbReference type="PANTHER" id="PTHR43602:SF1">
    <property type="entry name" value="ENOYL-COA HYDRATASE DOMAIN-CONTAINING PROTEIN 3, MITOCHONDRIAL"/>
    <property type="match status" value="1"/>
</dbReference>
<gene>
    <name evidence="8" type="ORF">ODALV1_LOCUS2626</name>
</gene>
<evidence type="ECO:0000256" key="2">
    <source>
        <dbReference type="ARBA" id="ARBA00022832"/>
    </source>
</evidence>
<proteinExistence type="predicted"/>
<keyword evidence="9" id="KW-1185">Reference proteome</keyword>
<dbReference type="InterPro" id="IPR052377">
    <property type="entry name" value="Mitochondrial_ECH-domain"/>
</dbReference>
<dbReference type="PANTHER" id="PTHR43602">
    <property type="match status" value="1"/>
</dbReference>
<evidence type="ECO:0000256" key="4">
    <source>
        <dbReference type="ARBA" id="ARBA00023098"/>
    </source>
</evidence>
<dbReference type="Proteomes" id="UP001642540">
    <property type="component" value="Unassembled WGS sequence"/>
</dbReference>
<evidence type="ECO:0000256" key="3">
    <source>
        <dbReference type="ARBA" id="ARBA00022946"/>
    </source>
</evidence>
<keyword evidence="4" id="KW-0443">Lipid metabolism</keyword>
<dbReference type="Pfam" id="PF00378">
    <property type="entry name" value="ECH_1"/>
    <property type="match status" value="1"/>
</dbReference>
<sequence>MYQHKVLVIARSFGQQLHLRATTAFISCHGLKGTKTRHLSVSSATRNADASSDSPYTLLRVTQQNGLRTITMNDKKTRNSLSLQMMNELNSAITKDKAALDLRCIVITASNESPIFSSGHNLKEMTSDQGVATQKNIVSTCTDLMLSIRNAEVPVIAQVNGLAAAAGCQLVAACDFSIATEKSSFSTPGASFGLFCSTPGVAVSRKVSRSTAAFMVLTGQALNAEEALRAELITKVVPEEKLDSCIQEIYKNISSKSRSVICLGKQFFYEQLEMSYEKALRDGENVMIRNLQLKDCQEGLQSFKAKRHPVWSHTDDALS</sequence>
<accession>A0ABP1PQI7</accession>
<keyword evidence="5" id="KW-0496">Mitochondrion</keyword>
<dbReference type="InterPro" id="IPR001753">
    <property type="entry name" value="Enoyl-CoA_hydra/iso"/>
</dbReference>
<dbReference type="Gene3D" id="1.10.12.10">
    <property type="entry name" value="Lyase 2-enoyl-coa Hydratase, Chain A, domain 2"/>
    <property type="match status" value="1"/>
</dbReference>
<dbReference type="EMBL" id="CAXLJM020000007">
    <property type="protein sequence ID" value="CAL8073478.1"/>
    <property type="molecule type" value="Genomic_DNA"/>
</dbReference>
<evidence type="ECO:0000313" key="8">
    <source>
        <dbReference type="EMBL" id="CAL8073478.1"/>
    </source>
</evidence>
<keyword evidence="3" id="KW-0809">Transit peptide</keyword>
<keyword evidence="2" id="KW-0276">Fatty acid metabolism</keyword>
<evidence type="ECO:0000256" key="1">
    <source>
        <dbReference type="ARBA" id="ARBA00004173"/>
    </source>
</evidence>
<comment type="function">
    <text evidence="6">May play a role in fatty acid biosynthesis and insulin sensitivity.</text>
</comment>
<evidence type="ECO:0000256" key="6">
    <source>
        <dbReference type="ARBA" id="ARBA00037410"/>
    </source>
</evidence>
<organism evidence="8 9">
    <name type="scientific">Orchesella dallaii</name>
    <dbReference type="NCBI Taxonomy" id="48710"/>
    <lineage>
        <taxon>Eukaryota</taxon>
        <taxon>Metazoa</taxon>
        <taxon>Ecdysozoa</taxon>
        <taxon>Arthropoda</taxon>
        <taxon>Hexapoda</taxon>
        <taxon>Collembola</taxon>
        <taxon>Entomobryomorpha</taxon>
        <taxon>Entomobryoidea</taxon>
        <taxon>Orchesellidae</taxon>
        <taxon>Orchesellinae</taxon>
        <taxon>Orchesella</taxon>
    </lineage>
</organism>
<protein>
    <recommendedName>
        <fullName evidence="7">Enoyl-CoA hydratase domain-containing protein 3, mitochondrial</fullName>
    </recommendedName>
</protein>
<evidence type="ECO:0000256" key="5">
    <source>
        <dbReference type="ARBA" id="ARBA00023128"/>
    </source>
</evidence>
<dbReference type="InterPro" id="IPR029045">
    <property type="entry name" value="ClpP/crotonase-like_dom_sf"/>
</dbReference>
<dbReference type="Gene3D" id="3.90.226.10">
    <property type="entry name" value="2-enoyl-CoA Hydratase, Chain A, domain 1"/>
    <property type="match status" value="1"/>
</dbReference>
<evidence type="ECO:0000256" key="7">
    <source>
        <dbReference type="ARBA" id="ARBA00040545"/>
    </source>
</evidence>
<evidence type="ECO:0000313" key="9">
    <source>
        <dbReference type="Proteomes" id="UP001642540"/>
    </source>
</evidence>
<dbReference type="InterPro" id="IPR014748">
    <property type="entry name" value="Enoyl-CoA_hydra_C"/>
</dbReference>
<reference evidence="8 9" key="1">
    <citation type="submission" date="2024-08" db="EMBL/GenBank/DDBJ databases">
        <authorList>
            <person name="Cucini C."/>
            <person name="Frati F."/>
        </authorList>
    </citation>
    <scope>NUCLEOTIDE SEQUENCE [LARGE SCALE GENOMIC DNA]</scope>
</reference>
<comment type="caution">
    <text evidence="8">The sequence shown here is derived from an EMBL/GenBank/DDBJ whole genome shotgun (WGS) entry which is preliminary data.</text>
</comment>
<comment type="subcellular location">
    <subcellularLocation>
        <location evidence="1">Mitochondrion</location>
    </subcellularLocation>
</comment>
<name>A0ABP1PQI7_9HEXA</name>
<dbReference type="SUPFAM" id="SSF52096">
    <property type="entry name" value="ClpP/crotonase"/>
    <property type="match status" value="1"/>
</dbReference>
<dbReference type="CDD" id="cd06558">
    <property type="entry name" value="crotonase-like"/>
    <property type="match status" value="1"/>
</dbReference>